<comment type="subcellular location">
    <subcellularLocation>
        <location evidence="1">Nucleus</location>
    </subcellularLocation>
</comment>
<dbReference type="EMBL" id="PYDT01000009">
    <property type="protein sequence ID" value="THU50316.1"/>
    <property type="molecule type" value="Genomic_DNA"/>
</dbReference>
<keyword evidence="4" id="KW-0238">DNA-binding</keyword>
<dbReference type="Proteomes" id="UP000317650">
    <property type="component" value="Chromosome 6"/>
</dbReference>
<evidence type="ECO:0000256" key="2">
    <source>
        <dbReference type="ARBA" id="ARBA00009001"/>
    </source>
</evidence>
<evidence type="ECO:0000256" key="3">
    <source>
        <dbReference type="ARBA" id="ARBA00023015"/>
    </source>
</evidence>
<keyword evidence="8" id="KW-1133">Transmembrane helix</keyword>
<keyword evidence="6" id="KW-0539">Nucleus</keyword>
<keyword evidence="11" id="KW-1185">Reference proteome</keyword>
<dbReference type="GO" id="GO:0060261">
    <property type="term" value="P:positive regulation of transcription initiation by RNA polymerase II"/>
    <property type="evidence" value="ECO:0007669"/>
    <property type="project" value="InterPro"/>
</dbReference>
<accession>A0A4V4H408</accession>
<reference evidence="10 11" key="1">
    <citation type="journal article" date="2019" name="Nat. Plants">
        <title>Genome sequencing of Musa balbisiana reveals subgenome evolution and function divergence in polyploid bananas.</title>
        <authorList>
            <person name="Yao X."/>
        </authorList>
    </citation>
    <scope>NUCLEOTIDE SEQUENCE [LARGE SCALE GENOMIC DNA]</scope>
    <source>
        <strain evidence="11">cv. DH-PKW</strain>
        <tissue evidence="10">Leaves</tissue>
    </source>
</reference>
<evidence type="ECO:0000256" key="8">
    <source>
        <dbReference type="SAM" id="Phobius"/>
    </source>
</evidence>
<evidence type="ECO:0000256" key="1">
    <source>
        <dbReference type="ARBA" id="ARBA00004123"/>
    </source>
</evidence>
<evidence type="ECO:0000256" key="7">
    <source>
        <dbReference type="SAM" id="MobiDB-lite"/>
    </source>
</evidence>
<feature type="transmembrane region" description="Helical" evidence="8">
    <location>
        <begin position="195"/>
        <end position="214"/>
    </location>
</feature>
<dbReference type="InterPro" id="IPR009044">
    <property type="entry name" value="ssDNA-bd_transcriptional_reg"/>
</dbReference>
<feature type="transmembrane region" description="Helical" evidence="8">
    <location>
        <begin position="162"/>
        <end position="183"/>
    </location>
</feature>
<evidence type="ECO:0000256" key="5">
    <source>
        <dbReference type="ARBA" id="ARBA00023163"/>
    </source>
</evidence>
<dbReference type="PANTHER" id="PTHR13215">
    <property type="entry name" value="RNA POLYMERASE II TRANSCRIPTIONAL COACTIVATOR"/>
    <property type="match status" value="1"/>
</dbReference>
<feature type="region of interest" description="Disordered" evidence="7">
    <location>
        <begin position="1"/>
        <end position="36"/>
    </location>
</feature>
<dbReference type="Gene3D" id="2.30.31.10">
    <property type="entry name" value="Transcriptional Coactivator Pc4, Chain A"/>
    <property type="match status" value="1"/>
</dbReference>
<organism evidence="10 11">
    <name type="scientific">Musa balbisiana</name>
    <name type="common">Banana</name>
    <dbReference type="NCBI Taxonomy" id="52838"/>
    <lineage>
        <taxon>Eukaryota</taxon>
        <taxon>Viridiplantae</taxon>
        <taxon>Streptophyta</taxon>
        <taxon>Embryophyta</taxon>
        <taxon>Tracheophyta</taxon>
        <taxon>Spermatophyta</taxon>
        <taxon>Magnoliopsida</taxon>
        <taxon>Liliopsida</taxon>
        <taxon>Zingiberales</taxon>
        <taxon>Musaceae</taxon>
        <taxon>Musa</taxon>
    </lineage>
</organism>
<dbReference type="SUPFAM" id="SSF54447">
    <property type="entry name" value="ssDNA-binding transcriptional regulator domain"/>
    <property type="match status" value="1"/>
</dbReference>
<dbReference type="GO" id="GO:0003677">
    <property type="term" value="F:DNA binding"/>
    <property type="evidence" value="ECO:0007669"/>
    <property type="project" value="UniProtKB-KW"/>
</dbReference>
<sequence>MKRDRRPDDNDSDDEGGASPEKKAAIDGESGGDTNEIIIRKVSRTEHTPPNPKPVLSFPPLERIVKLSNKRRVSVRKWKAVAVVYFRELYFKKGKPHPGKKGVSYKIGVRGLSDETPTTLKLILDCRGEKTEGIEVRLECWSSLLTYRGPHITACRPGTRHYIIVVVLFIISWFYVLDISPMVCEVMPSQELNDHILSFHFYATIVRVLLMVTLSNTSIRMSGLQIGSTFMNSPDISSSEIYSILKQDELKDRT</sequence>
<dbReference type="Pfam" id="PF02229">
    <property type="entry name" value="PC4"/>
    <property type="match status" value="1"/>
</dbReference>
<keyword evidence="3" id="KW-0805">Transcription regulation</keyword>
<dbReference type="GO" id="GO:0003713">
    <property type="term" value="F:transcription coactivator activity"/>
    <property type="evidence" value="ECO:0007669"/>
    <property type="project" value="InterPro"/>
</dbReference>
<keyword evidence="8" id="KW-0812">Transmembrane</keyword>
<protein>
    <recommendedName>
        <fullName evidence="9">Transcriptional coactivator p15 (PC4) C-terminal domain-containing protein</fullName>
    </recommendedName>
</protein>
<dbReference type="AlphaFoldDB" id="A0A4V4H408"/>
<comment type="similarity">
    <text evidence="2">Belongs to the transcriptional coactivator PC4 family.</text>
</comment>
<comment type="caution">
    <text evidence="10">The sequence shown here is derived from an EMBL/GenBank/DDBJ whole genome shotgun (WGS) entry which is preliminary data.</text>
</comment>
<dbReference type="InterPro" id="IPR045125">
    <property type="entry name" value="Sub1/Tcp4-like"/>
</dbReference>
<proteinExistence type="inferred from homology"/>
<evidence type="ECO:0000313" key="11">
    <source>
        <dbReference type="Proteomes" id="UP000317650"/>
    </source>
</evidence>
<evidence type="ECO:0000256" key="6">
    <source>
        <dbReference type="ARBA" id="ARBA00023242"/>
    </source>
</evidence>
<keyword evidence="8" id="KW-0472">Membrane</keyword>
<evidence type="ECO:0000259" key="9">
    <source>
        <dbReference type="Pfam" id="PF02229"/>
    </source>
</evidence>
<gene>
    <name evidence="10" type="ORF">C4D60_Mb06t18920</name>
</gene>
<keyword evidence="5" id="KW-0804">Transcription</keyword>
<dbReference type="InterPro" id="IPR003173">
    <property type="entry name" value="PC4_C"/>
</dbReference>
<name>A0A4V4H408_MUSBA</name>
<dbReference type="GO" id="GO:0005634">
    <property type="term" value="C:nucleus"/>
    <property type="evidence" value="ECO:0007669"/>
    <property type="project" value="UniProtKB-SubCell"/>
</dbReference>
<feature type="domain" description="Transcriptional coactivator p15 (PC4) C-terminal" evidence="9">
    <location>
        <begin position="66"/>
        <end position="104"/>
    </location>
</feature>
<evidence type="ECO:0000256" key="4">
    <source>
        <dbReference type="ARBA" id="ARBA00023125"/>
    </source>
</evidence>
<evidence type="ECO:0000313" key="10">
    <source>
        <dbReference type="EMBL" id="THU50316.1"/>
    </source>
</evidence>